<dbReference type="AlphaFoldDB" id="A0AAV0JN83"/>
<dbReference type="EMBL" id="CAMGYJ010000005">
    <property type="protein sequence ID" value="CAI0410338.1"/>
    <property type="molecule type" value="Genomic_DNA"/>
</dbReference>
<organism evidence="1 2">
    <name type="scientific">Linum tenue</name>
    <dbReference type="NCBI Taxonomy" id="586396"/>
    <lineage>
        <taxon>Eukaryota</taxon>
        <taxon>Viridiplantae</taxon>
        <taxon>Streptophyta</taxon>
        <taxon>Embryophyta</taxon>
        <taxon>Tracheophyta</taxon>
        <taxon>Spermatophyta</taxon>
        <taxon>Magnoliopsida</taxon>
        <taxon>eudicotyledons</taxon>
        <taxon>Gunneridae</taxon>
        <taxon>Pentapetalae</taxon>
        <taxon>rosids</taxon>
        <taxon>fabids</taxon>
        <taxon>Malpighiales</taxon>
        <taxon>Linaceae</taxon>
        <taxon>Linum</taxon>
    </lineage>
</organism>
<reference evidence="1" key="1">
    <citation type="submission" date="2022-08" db="EMBL/GenBank/DDBJ databases">
        <authorList>
            <person name="Gutierrez-Valencia J."/>
        </authorList>
    </citation>
    <scope>NUCLEOTIDE SEQUENCE</scope>
</reference>
<gene>
    <name evidence="1" type="ORF">LITE_LOCUS14728</name>
</gene>
<sequence>MWAYIHLLTRCWHAHPSTAWVHQRRYLTGW</sequence>
<proteinExistence type="predicted"/>
<dbReference type="Proteomes" id="UP001154282">
    <property type="component" value="Unassembled WGS sequence"/>
</dbReference>
<name>A0AAV0JN83_9ROSI</name>
<comment type="caution">
    <text evidence="1">The sequence shown here is derived from an EMBL/GenBank/DDBJ whole genome shotgun (WGS) entry which is preliminary data.</text>
</comment>
<evidence type="ECO:0000313" key="2">
    <source>
        <dbReference type="Proteomes" id="UP001154282"/>
    </source>
</evidence>
<keyword evidence="2" id="KW-1185">Reference proteome</keyword>
<evidence type="ECO:0000313" key="1">
    <source>
        <dbReference type="EMBL" id="CAI0410338.1"/>
    </source>
</evidence>
<accession>A0AAV0JN83</accession>
<protein>
    <submittedName>
        <fullName evidence="1">Uncharacterized protein</fullName>
    </submittedName>
</protein>